<evidence type="ECO:0000256" key="5">
    <source>
        <dbReference type="ARBA" id="ARBA00023002"/>
    </source>
</evidence>
<dbReference type="InterPro" id="IPR036188">
    <property type="entry name" value="FAD/NAD-bd_sf"/>
</dbReference>
<evidence type="ECO:0000256" key="3">
    <source>
        <dbReference type="ARBA" id="ARBA00022827"/>
    </source>
</evidence>
<evidence type="ECO:0000313" key="8">
    <source>
        <dbReference type="Proteomes" id="UP000192596"/>
    </source>
</evidence>
<keyword evidence="3" id="KW-0274">FAD</keyword>
<dbReference type="InParanoid" id="A0A1V8T7L3"/>
<comment type="caution">
    <text evidence="7">The sequence shown here is derived from an EMBL/GenBank/DDBJ whole genome shotgun (WGS) entry which is preliminary data.</text>
</comment>
<dbReference type="FunFam" id="3.50.50.60:FF:000228">
    <property type="entry name" value="FAD-containing monooxygenase EthA"/>
    <property type="match status" value="1"/>
</dbReference>
<keyword evidence="6" id="KW-0503">Monooxygenase</keyword>
<dbReference type="PANTHER" id="PTHR43872:SF1">
    <property type="entry name" value="MONOOXYGENASE, PUTATIVE (AFU_ORTHOLOGUE AFUA_8G02570)-RELATED"/>
    <property type="match status" value="1"/>
</dbReference>
<dbReference type="InterPro" id="IPR051820">
    <property type="entry name" value="FAD-binding_MO"/>
</dbReference>
<accession>A0A1V8T7L3</accession>
<keyword evidence="2" id="KW-0285">Flavoprotein</keyword>
<dbReference type="Pfam" id="PF00743">
    <property type="entry name" value="FMO-like"/>
    <property type="match status" value="1"/>
</dbReference>
<evidence type="ECO:0000256" key="1">
    <source>
        <dbReference type="ARBA" id="ARBA00001974"/>
    </source>
</evidence>
<evidence type="ECO:0000256" key="4">
    <source>
        <dbReference type="ARBA" id="ARBA00022857"/>
    </source>
</evidence>
<evidence type="ECO:0000256" key="6">
    <source>
        <dbReference type="ARBA" id="ARBA00023033"/>
    </source>
</evidence>
<dbReference type="PANTHER" id="PTHR43872">
    <property type="entry name" value="MONOOXYGENASE, PUTATIVE (AFU_ORTHOLOGUE AFUA_8G02570)-RELATED"/>
    <property type="match status" value="1"/>
</dbReference>
<proteinExistence type="predicted"/>
<dbReference type="Proteomes" id="UP000192596">
    <property type="component" value="Unassembled WGS sequence"/>
</dbReference>
<name>A0A1V8T7L3_9PEZI</name>
<gene>
    <name evidence="7" type="ORF">B0A48_07047</name>
</gene>
<keyword evidence="5" id="KW-0560">Oxidoreductase</keyword>
<keyword evidence="8" id="KW-1185">Reference proteome</keyword>
<organism evidence="7 8">
    <name type="scientific">Cryoendolithus antarcticus</name>
    <dbReference type="NCBI Taxonomy" id="1507870"/>
    <lineage>
        <taxon>Eukaryota</taxon>
        <taxon>Fungi</taxon>
        <taxon>Dikarya</taxon>
        <taxon>Ascomycota</taxon>
        <taxon>Pezizomycotina</taxon>
        <taxon>Dothideomycetes</taxon>
        <taxon>Dothideomycetidae</taxon>
        <taxon>Cladosporiales</taxon>
        <taxon>Cladosporiaceae</taxon>
        <taxon>Cryoendolithus</taxon>
    </lineage>
</organism>
<dbReference type="GO" id="GO:0050660">
    <property type="term" value="F:flavin adenine dinucleotide binding"/>
    <property type="evidence" value="ECO:0007669"/>
    <property type="project" value="InterPro"/>
</dbReference>
<dbReference type="Pfam" id="PF13450">
    <property type="entry name" value="NAD_binding_8"/>
    <property type="match status" value="1"/>
</dbReference>
<protein>
    <recommendedName>
        <fullName evidence="9">FAD-containing monooxygenase EthA</fullName>
    </recommendedName>
</protein>
<sequence>MAKAAVDYDVVIIGAGISGINFAYRLQERNPHLSYIILEGRHEIGGTWSLFKYPGIRSDSDLYTFGFPWRPWTSNDSIALGDSIVNYVRESASMFGIDKRIQYNTQVETANWSSQEKAWTASVKVNGKTEQKIKSRWMLYCTGYYDYHNPLATVIPGIENFKGKVVHPQFWPEDLNYEGKNMVIIGSGATAVTLLPVVAEKASHVTMLQRSPSYLLSQPREDAVERFARRWFPIWMAYKIIRAKWLVGSFLFVSYCTYFPAGAKRLVKKATKAQLPLDFKMDPHFEPKYNVFEQRLCFCPDGDFYQCLREGKGSISTGVIDTVTENSIKLKSGEELNPDIIVTATGLKLLIAGGIKITVDGTPYDPSEKFFWKGVMLEDLPNAAYVIGYVDASWTLGADATAQMVCRIMKQMAKEKVIEVVPRLSDDERANMKEKPVLRLTSTYINVGKRQLPKAGDRGQWAPRSYYFQDILMAWYGNIKSGMDWVK</sequence>
<evidence type="ECO:0000256" key="2">
    <source>
        <dbReference type="ARBA" id="ARBA00022630"/>
    </source>
</evidence>
<dbReference type="AlphaFoldDB" id="A0A1V8T7L3"/>
<dbReference type="SUPFAM" id="SSF51905">
    <property type="entry name" value="FAD/NAD(P)-binding domain"/>
    <property type="match status" value="2"/>
</dbReference>
<dbReference type="Gene3D" id="3.50.50.60">
    <property type="entry name" value="FAD/NAD(P)-binding domain"/>
    <property type="match status" value="2"/>
</dbReference>
<evidence type="ECO:0008006" key="9">
    <source>
        <dbReference type="Google" id="ProtNLM"/>
    </source>
</evidence>
<dbReference type="GO" id="GO:0050661">
    <property type="term" value="F:NADP binding"/>
    <property type="evidence" value="ECO:0007669"/>
    <property type="project" value="InterPro"/>
</dbReference>
<keyword evidence="4" id="KW-0521">NADP</keyword>
<evidence type="ECO:0000313" key="7">
    <source>
        <dbReference type="EMBL" id="OQO07350.1"/>
    </source>
</evidence>
<dbReference type="InterPro" id="IPR020946">
    <property type="entry name" value="Flavin_mOase-like"/>
</dbReference>
<dbReference type="PRINTS" id="PR00411">
    <property type="entry name" value="PNDRDTASEI"/>
</dbReference>
<dbReference type="GO" id="GO:0004499">
    <property type="term" value="F:N,N-dimethylaniline monooxygenase activity"/>
    <property type="evidence" value="ECO:0007669"/>
    <property type="project" value="InterPro"/>
</dbReference>
<comment type="cofactor">
    <cofactor evidence="1">
        <name>FAD</name>
        <dbReference type="ChEBI" id="CHEBI:57692"/>
    </cofactor>
</comment>
<reference evidence="8" key="1">
    <citation type="submission" date="2017-03" db="EMBL/GenBank/DDBJ databases">
        <title>Genomes of endolithic fungi from Antarctica.</title>
        <authorList>
            <person name="Coleine C."/>
            <person name="Masonjones S."/>
            <person name="Stajich J.E."/>
        </authorList>
    </citation>
    <scope>NUCLEOTIDE SEQUENCE [LARGE SCALE GENOMIC DNA]</scope>
    <source>
        <strain evidence="8">CCFEE 5527</strain>
    </source>
</reference>
<dbReference type="EMBL" id="NAJO01000014">
    <property type="protein sequence ID" value="OQO07350.1"/>
    <property type="molecule type" value="Genomic_DNA"/>
</dbReference>
<dbReference type="OrthoDB" id="66881at2759"/>